<evidence type="ECO:0000313" key="4">
    <source>
        <dbReference type="Proteomes" id="UP000186141"/>
    </source>
</evidence>
<feature type="domain" description="DNA-binding protein H-NS-like C-terminal" evidence="2">
    <location>
        <begin position="62"/>
        <end position="107"/>
    </location>
</feature>
<evidence type="ECO:0000259" key="2">
    <source>
        <dbReference type="SMART" id="SM00528"/>
    </source>
</evidence>
<dbReference type="OrthoDB" id="5297879at2"/>
<gene>
    <name evidence="3" type="ORF">SAMN05421774_102702</name>
</gene>
<dbReference type="InterPro" id="IPR027444">
    <property type="entry name" value="H-NS_C_dom"/>
</dbReference>
<dbReference type="RefSeq" id="WP_076529854.1">
    <property type="nucleotide sequence ID" value="NZ_BMEH01000002.1"/>
</dbReference>
<dbReference type="AlphaFoldDB" id="A0A1N7MIB3"/>
<dbReference type="GO" id="GO:0003677">
    <property type="term" value="F:DNA binding"/>
    <property type="evidence" value="ECO:0007669"/>
    <property type="project" value="UniProtKB-KW"/>
</dbReference>
<dbReference type="EMBL" id="FTOT01000002">
    <property type="protein sequence ID" value="SIS85691.1"/>
    <property type="molecule type" value="Genomic_DNA"/>
</dbReference>
<dbReference type="SMART" id="SM00528">
    <property type="entry name" value="HNS"/>
    <property type="match status" value="1"/>
</dbReference>
<feature type="region of interest" description="Disordered" evidence="1">
    <location>
        <begin position="63"/>
        <end position="85"/>
    </location>
</feature>
<dbReference type="SUPFAM" id="SSF81273">
    <property type="entry name" value="H-NS histone-like proteins"/>
    <property type="match status" value="1"/>
</dbReference>
<keyword evidence="4" id="KW-1185">Reference proteome</keyword>
<dbReference type="STRING" id="1086013.SAMN05421774_102702"/>
<accession>A0A1N7MIB3</accession>
<name>A0A1N7MIB3_9RHOB</name>
<dbReference type="Proteomes" id="UP000186141">
    <property type="component" value="Unassembled WGS sequence"/>
</dbReference>
<sequence length="107" mass="12017">MDFDLNALSLRELKDLQTRVAKAVATYEDRRKREALSELEDKAREMGFNLAELMSIQSAKATRSRSVSVPKYANPADPSDTWSGRGRKPRWFVEALASGKAPEDMAI</sequence>
<evidence type="ECO:0000313" key="3">
    <source>
        <dbReference type="EMBL" id="SIS85691.1"/>
    </source>
</evidence>
<dbReference type="Gene3D" id="4.10.430.10">
    <property type="entry name" value="Histone-like protein H-NS, C-terminal domain"/>
    <property type="match status" value="1"/>
</dbReference>
<evidence type="ECO:0000256" key="1">
    <source>
        <dbReference type="SAM" id="MobiDB-lite"/>
    </source>
</evidence>
<organism evidence="3 4">
    <name type="scientific">Gemmobacter megaterium</name>
    <dbReference type="NCBI Taxonomy" id="1086013"/>
    <lineage>
        <taxon>Bacteria</taxon>
        <taxon>Pseudomonadati</taxon>
        <taxon>Pseudomonadota</taxon>
        <taxon>Alphaproteobacteria</taxon>
        <taxon>Rhodobacterales</taxon>
        <taxon>Paracoccaceae</taxon>
        <taxon>Gemmobacter</taxon>
    </lineage>
</organism>
<protein>
    <submittedName>
        <fullName evidence="3">DNA-binding protein H-NS</fullName>
    </submittedName>
</protein>
<keyword evidence="3" id="KW-0238">DNA-binding</keyword>
<reference evidence="3 4" key="1">
    <citation type="submission" date="2017-01" db="EMBL/GenBank/DDBJ databases">
        <authorList>
            <person name="Mah S.A."/>
            <person name="Swanson W.J."/>
            <person name="Moy G.W."/>
            <person name="Vacquier V.D."/>
        </authorList>
    </citation>
    <scope>NUCLEOTIDE SEQUENCE [LARGE SCALE GENOMIC DNA]</scope>
    <source>
        <strain evidence="3 4">DSM 26375</strain>
    </source>
</reference>
<dbReference type="Pfam" id="PF00816">
    <property type="entry name" value="Histone_HNS"/>
    <property type="match status" value="1"/>
</dbReference>
<proteinExistence type="predicted"/>
<dbReference type="InterPro" id="IPR037150">
    <property type="entry name" value="H-NS_C_dom_sf"/>
</dbReference>